<dbReference type="GO" id="GO:0016603">
    <property type="term" value="F:glutaminyl-peptide cyclotransferase activity"/>
    <property type="evidence" value="ECO:0007669"/>
    <property type="project" value="TreeGrafter"/>
</dbReference>
<reference evidence="5 6" key="1">
    <citation type="submission" date="2019-06" db="EMBL/GenBank/DDBJ databases">
        <title>Draft genome sequence of the filamentous fungus Phialemoniopsis curvata isolated from diesel fuel.</title>
        <authorList>
            <person name="Varaljay V.A."/>
            <person name="Lyon W.J."/>
            <person name="Crouch A.L."/>
            <person name="Drake C.E."/>
            <person name="Hollomon J.M."/>
            <person name="Nadeau L.J."/>
            <person name="Nunn H.S."/>
            <person name="Stevenson B.S."/>
            <person name="Bojanowski C.L."/>
            <person name="Crookes-Goodson W.J."/>
        </authorList>
    </citation>
    <scope>NUCLEOTIDE SEQUENCE [LARGE SCALE GENOMIC DNA]</scope>
    <source>
        <strain evidence="5 6">D216</strain>
    </source>
</reference>
<proteinExistence type="inferred from homology"/>
<keyword evidence="2" id="KW-0012">Acyltransferase</keyword>
<dbReference type="RefSeq" id="XP_030993267.1">
    <property type="nucleotide sequence ID" value="XM_031142547.1"/>
</dbReference>
<comment type="caution">
    <text evidence="5">The sequence shown here is derived from an EMBL/GenBank/DDBJ whole genome shotgun (WGS) entry which is preliminary data.</text>
</comment>
<feature type="signal peptide" evidence="3">
    <location>
        <begin position="1"/>
        <end position="24"/>
    </location>
</feature>
<protein>
    <recommendedName>
        <fullName evidence="3">Peptide hydrolase</fullName>
        <ecNumber evidence="3">3.4.-.-</ecNumber>
    </recommendedName>
</protein>
<dbReference type="OrthoDB" id="3907302at2759"/>
<organism evidence="5 6">
    <name type="scientific">Thyridium curvatum</name>
    <dbReference type="NCBI Taxonomy" id="1093900"/>
    <lineage>
        <taxon>Eukaryota</taxon>
        <taxon>Fungi</taxon>
        <taxon>Dikarya</taxon>
        <taxon>Ascomycota</taxon>
        <taxon>Pezizomycotina</taxon>
        <taxon>Sordariomycetes</taxon>
        <taxon>Sordariomycetidae</taxon>
        <taxon>Thyridiales</taxon>
        <taxon>Thyridiaceae</taxon>
        <taxon>Thyridium</taxon>
    </lineage>
</organism>
<keyword evidence="3" id="KW-0378">Hydrolase</keyword>
<gene>
    <name evidence="5" type="ORF">E0L32_007767</name>
</gene>
<sequence length="362" mass="39106">MASLTSPISLLCLYVISWMTCASAYKVLDDAFLRLVPAGAADLDIKTGALLAPLLTARTAGSAGHAAAQRHFIDFFHSSLPKWSIDWQNSTDGKGAGAAQNLVFRREPPWTKPGQANILTLAAHYDSRPATAAGAAQRGGSVGAVESAVSCAVLMHVARSIDRYLTQMHDEMDALGEGGEFDMDMGVQVVFLDRREGQRGQGTGLRSLAEAWEAVNPALSNYRTPLNQISMFVPVDLIGAANPMISSYFETTHWAYRGLANIESRMRNLGLLQSNVTGPIFNETGKSTAQFVGGPAQGDYFDFLSRGVPTMPIIPPTPPAVWKTAQDDGQHLNAATVQDWSKIMTAFALEWLDMMEVTPTNE</sequence>
<dbReference type="SUPFAM" id="SSF53187">
    <property type="entry name" value="Zn-dependent exopeptidases"/>
    <property type="match status" value="1"/>
</dbReference>
<name>A0A507AXS5_9PEZI</name>
<dbReference type="Gene3D" id="3.40.630.10">
    <property type="entry name" value="Zn peptidases"/>
    <property type="match status" value="1"/>
</dbReference>
<dbReference type="InterPro" id="IPR040234">
    <property type="entry name" value="QC/QCL"/>
</dbReference>
<keyword evidence="3" id="KW-0645">Protease</keyword>
<dbReference type="Proteomes" id="UP000319257">
    <property type="component" value="Unassembled WGS sequence"/>
</dbReference>
<evidence type="ECO:0000313" key="5">
    <source>
        <dbReference type="EMBL" id="TPX11556.1"/>
    </source>
</evidence>
<evidence type="ECO:0000256" key="3">
    <source>
        <dbReference type="RuleBase" id="RU361240"/>
    </source>
</evidence>
<dbReference type="FunCoup" id="A0A507AXS5">
    <property type="interactions" value="145"/>
</dbReference>
<dbReference type="PANTHER" id="PTHR12283">
    <property type="entry name" value="GLUTAMINYL-PEPTIDE CYCLOTRANSFERASE"/>
    <property type="match status" value="1"/>
</dbReference>
<accession>A0A507AXS5</accession>
<dbReference type="EC" id="3.4.-.-" evidence="3"/>
<keyword evidence="6" id="KW-1185">Reference proteome</keyword>
<evidence type="ECO:0000259" key="4">
    <source>
        <dbReference type="Pfam" id="PF04389"/>
    </source>
</evidence>
<evidence type="ECO:0000256" key="2">
    <source>
        <dbReference type="ARBA" id="ARBA00023315"/>
    </source>
</evidence>
<dbReference type="InParanoid" id="A0A507AXS5"/>
<feature type="domain" description="Peptidase M28" evidence="4">
    <location>
        <begin position="113"/>
        <end position="347"/>
    </location>
</feature>
<dbReference type="GO" id="GO:0008233">
    <property type="term" value="F:peptidase activity"/>
    <property type="evidence" value="ECO:0007669"/>
    <property type="project" value="UniProtKB-KW"/>
</dbReference>
<comment type="similarity">
    <text evidence="3">Belongs to the peptidase M28 family.</text>
</comment>
<dbReference type="Pfam" id="PF04389">
    <property type="entry name" value="Peptidase_M28"/>
    <property type="match status" value="1"/>
</dbReference>
<dbReference type="GO" id="GO:0006508">
    <property type="term" value="P:proteolysis"/>
    <property type="evidence" value="ECO:0007669"/>
    <property type="project" value="UniProtKB-KW"/>
</dbReference>
<keyword evidence="3" id="KW-0732">Signal</keyword>
<keyword evidence="3" id="KW-0479">Metal-binding</keyword>
<dbReference type="PANTHER" id="PTHR12283:SF2">
    <property type="entry name" value="PEPTIDE HYDROLASE"/>
    <property type="match status" value="1"/>
</dbReference>
<dbReference type="GO" id="GO:0008270">
    <property type="term" value="F:zinc ion binding"/>
    <property type="evidence" value="ECO:0007669"/>
    <property type="project" value="TreeGrafter"/>
</dbReference>
<dbReference type="AlphaFoldDB" id="A0A507AXS5"/>
<dbReference type="GeneID" id="41975214"/>
<keyword evidence="1" id="KW-0808">Transferase</keyword>
<dbReference type="InterPro" id="IPR007484">
    <property type="entry name" value="Peptidase_M28"/>
</dbReference>
<evidence type="ECO:0000256" key="1">
    <source>
        <dbReference type="ARBA" id="ARBA00022679"/>
    </source>
</evidence>
<dbReference type="EMBL" id="SKBQ01000048">
    <property type="protein sequence ID" value="TPX11556.1"/>
    <property type="molecule type" value="Genomic_DNA"/>
</dbReference>
<evidence type="ECO:0000313" key="6">
    <source>
        <dbReference type="Proteomes" id="UP000319257"/>
    </source>
</evidence>
<keyword evidence="3" id="KW-0862">Zinc</keyword>
<feature type="chain" id="PRO_5021509441" description="Peptide hydrolase" evidence="3">
    <location>
        <begin position="25"/>
        <end position="362"/>
    </location>
</feature>